<accession>A0A6A3TXU7</accession>
<protein>
    <submittedName>
        <fullName evidence="2">Uncharacterized protein</fullName>
    </submittedName>
</protein>
<proteinExistence type="predicted"/>
<evidence type="ECO:0000313" key="3">
    <source>
        <dbReference type="Proteomes" id="UP000429523"/>
    </source>
</evidence>
<dbReference type="Proteomes" id="UP000429523">
    <property type="component" value="Unassembled WGS sequence"/>
</dbReference>
<gene>
    <name evidence="2" type="ORF">PF006_g10994</name>
    <name evidence="1" type="ORF">PF009_g11281</name>
</gene>
<reference evidence="3 4" key="1">
    <citation type="submission" date="2018-08" db="EMBL/GenBank/DDBJ databases">
        <title>Genomic investigation of the strawberry pathogen Phytophthora fragariae indicates pathogenicity is determined by transcriptional variation in three key races.</title>
        <authorList>
            <person name="Adams T.M."/>
            <person name="Armitage A.D."/>
            <person name="Sobczyk M.K."/>
            <person name="Bates H.J."/>
            <person name="Dunwell J.M."/>
            <person name="Nellist C.F."/>
            <person name="Harrison R.J."/>
        </authorList>
    </citation>
    <scope>NUCLEOTIDE SEQUENCE [LARGE SCALE GENOMIC DNA]</scope>
    <source>
        <strain evidence="2 4">NOV-5</strain>
        <strain evidence="1 3">NOV-9</strain>
    </source>
</reference>
<sequence length="74" mass="8468">MPAEPSMVDELMNMHKLIELVGRRIDDVKAKGLDAEVLQRSADMYRKKLNEMENRFCASNSFQCSSAYVVTRAK</sequence>
<dbReference type="EMBL" id="QXGA01000572">
    <property type="protein sequence ID" value="KAE9144025.1"/>
    <property type="molecule type" value="Genomic_DNA"/>
</dbReference>
<evidence type="ECO:0000313" key="2">
    <source>
        <dbReference type="EMBL" id="KAE9144025.1"/>
    </source>
</evidence>
<evidence type="ECO:0000313" key="4">
    <source>
        <dbReference type="Proteomes" id="UP000440732"/>
    </source>
</evidence>
<dbReference type="EMBL" id="QXGF01000529">
    <property type="protein sequence ID" value="KAE8938865.1"/>
    <property type="molecule type" value="Genomic_DNA"/>
</dbReference>
<dbReference type="AlphaFoldDB" id="A0A6A3TXU7"/>
<organism evidence="2 4">
    <name type="scientific">Phytophthora fragariae</name>
    <dbReference type="NCBI Taxonomy" id="53985"/>
    <lineage>
        <taxon>Eukaryota</taxon>
        <taxon>Sar</taxon>
        <taxon>Stramenopiles</taxon>
        <taxon>Oomycota</taxon>
        <taxon>Peronosporomycetes</taxon>
        <taxon>Peronosporales</taxon>
        <taxon>Peronosporaceae</taxon>
        <taxon>Phytophthora</taxon>
    </lineage>
</organism>
<evidence type="ECO:0000313" key="1">
    <source>
        <dbReference type="EMBL" id="KAE8938865.1"/>
    </source>
</evidence>
<comment type="caution">
    <text evidence="2">The sequence shown here is derived from an EMBL/GenBank/DDBJ whole genome shotgun (WGS) entry which is preliminary data.</text>
</comment>
<dbReference type="Proteomes" id="UP000440732">
    <property type="component" value="Unassembled WGS sequence"/>
</dbReference>
<name>A0A6A3TXU7_9STRA</name>